<dbReference type="EMBL" id="CM046398">
    <property type="protein sequence ID" value="KAI8530553.1"/>
    <property type="molecule type" value="Genomic_DNA"/>
</dbReference>
<evidence type="ECO:0000313" key="2">
    <source>
        <dbReference type="Proteomes" id="UP001062846"/>
    </source>
</evidence>
<keyword evidence="2" id="KW-1185">Reference proteome</keyword>
<sequence length="111" mass="12845">MLVEGEVCKETNSFCRVSSINAASDVILQPLLQVLSERLHLAVCNPTQSDSTSTNRWHRGRSTTPRNQQRENFVINYPLLIRLGINKNGWDNKRPSHSYFGYSYNHRRLLK</sequence>
<dbReference type="Proteomes" id="UP001062846">
    <property type="component" value="Chromosome 11"/>
</dbReference>
<comment type="caution">
    <text evidence="1">The sequence shown here is derived from an EMBL/GenBank/DDBJ whole genome shotgun (WGS) entry which is preliminary data.</text>
</comment>
<proteinExistence type="predicted"/>
<name>A0ACC0LP42_RHOML</name>
<gene>
    <name evidence="1" type="ORF">RHMOL_Rhmol11G0068700</name>
</gene>
<accession>A0ACC0LP42</accession>
<protein>
    <submittedName>
        <fullName evidence="1">Uncharacterized protein</fullName>
    </submittedName>
</protein>
<organism evidence="1 2">
    <name type="scientific">Rhododendron molle</name>
    <name type="common">Chinese azalea</name>
    <name type="synonym">Azalea mollis</name>
    <dbReference type="NCBI Taxonomy" id="49168"/>
    <lineage>
        <taxon>Eukaryota</taxon>
        <taxon>Viridiplantae</taxon>
        <taxon>Streptophyta</taxon>
        <taxon>Embryophyta</taxon>
        <taxon>Tracheophyta</taxon>
        <taxon>Spermatophyta</taxon>
        <taxon>Magnoliopsida</taxon>
        <taxon>eudicotyledons</taxon>
        <taxon>Gunneridae</taxon>
        <taxon>Pentapetalae</taxon>
        <taxon>asterids</taxon>
        <taxon>Ericales</taxon>
        <taxon>Ericaceae</taxon>
        <taxon>Ericoideae</taxon>
        <taxon>Rhodoreae</taxon>
        <taxon>Rhododendron</taxon>
    </lineage>
</organism>
<reference evidence="1" key="1">
    <citation type="submission" date="2022-02" db="EMBL/GenBank/DDBJ databases">
        <title>Plant Genome Project.</title>
        <authorList>
            <person name="Zhang R.-G."/>
        </authorList>
    </citation>
    <scope>NUCLEOTIDE SEQUENCE</scope>
    <source>
        <strain evidence="1">AT1</strain>
    </source>
</reference>
<evidence type="ECO:0000313" key="1">
    <source>
        <dbReference type="EMBL" id="KAI8530553.1"/>
    </source>
</evidence>